<keyword evidence="1 3" id="KW-0853">WD repeat</keyword>
<dbReference type="PANTHER" id="PTHR19853:SF0">
    <property type="entry name" value="WD REPEAT-CONTAINING PROTEIN 3"/>
    <property type="match status" value="1"/>
</dbReference>
<reference evidence="5" key="1">
    <citation type="journal article" date="2023" name="Insect Mol. Biol.">
        <title>Genome sequencing provides insights into the evolution of gene families encoding plant cell wall-degrading enzymes in longhorned beetles.</title>
        <authorList>
            <person name="Shin N.R."/>
            <person name="Okamura Y."/>
            <person name="Kirsch R."/>
            <person name="Pauchet Y."/>
        </authorList>
    </citation>
    <scope>NUCLEOTIDE SEQUENCE</scope>
    <source>
        <strain evidence="5">AMC_N1</strain>
    </source>
</reference>
<dbReference type="PANTHER" id="PTHR19853">
    <property type="entry name" value="WD REPEAT CONTAINING PROTEIN 3 WDR3"/>
    <property type="match status" value="1"/>
</dbReference>
<dbReference type="GO" id="GO:0034388">
    <property type="term" value="C:Pwp2p-containing subcomplex of 90S preribosome"/>
    <property type="evidence" value="ECO:0007669"/>
    <property type="project" value="TreeGrafter"/>
</dbReference>
<proteinExistence type="predicted"/>
<comment type="caution">
    <text evidence="5">The sequence shown here is derived from an EMBL/GenBank/DDBJ whole genome shotgun (WGS) entry which is preliminary data.</text>
</comment>
<evidence type="ECO:0000256" key="2">
    <source>
        <dbReference type="ARBA" id="ARBA00022737"/>
    </source>
</evidence>
<dbReference type="GO" id="GO:0030515">
    <property type="term" value="F:snoRNA binding"/>
    <property type="evidence" value="ECO:0007669"/>
    <property type="project" value="TreeGrafter"/>
</dbReference>
<dbReference type="SMART" id="SM00320">
    <property type="entry name" value="WD40"/>
    <property type="match status" value="7"/>
</dbReference>
<feature type="repeat" description="WD" evidence="3">
    <location>
        <begin position="81"/>
        <end position="121"/>
    </location>
</feature>
<keyword evidence="6" id="KW-1185">Reference proteome</keyword>
<evidence type="ECO:0000256" key="3">
    <source>
        <dbReference type="PROSITE-ProRule" id="PRU00221"/>
    </source>
</evidence>
<evidence type="ECO:0000313" key="5">
    <source>
        <dbReference type="EMBL" id="KAJ8946741.1"/>
    </source>
</evidence>
<feature type="region of interest" description="Disordered" evidence="4">
    <location>
        <begin position="383"/>
        <end position="419"/>
    </location>
</feature>
<feature type="region of interest" description="Disordered" evidence="4">
    <location>
        <begin position="449"/>
        <end position="473"/>
    </location>
</feature>
<dbReference type="CDD" id="cd00200">
    <property type="entry name" value="WD40"/>
    <property type="match status" value="1"/>
</dbReference>
<feature type="repeat" description="WD" evidence="3">
    <location>
        <begin position="162"/>
        <end position="196"/>
    </location>
</feature>
<dbReference type="GO" id="GO:0032040">
    <property type="term" value="C:small-subunit processome"/>
    <property type="evidence" value="ECO:0007669"/>
    <property type="project" value="TreeGrafter"/>
</dbReference>
<accession>A0AAV8Y7D8</accession>
<feature type="repeat" description="WD" evidence="3">
    <location>
        <begin position="343"/>
        <end position="375"/>
    </location>
</feature>
<evidence type="ECO:0008006" key="7">
    <source>
        <dbReference type="Google" id="ProtNLM"/>
    </source>
</evidence>
<keyword evidence="2" id="KW-0677">Repeat</keyword>
<dbReference type="InterPro" id="IPR051570">
    <property type="entry name" value="TBC1_cilium_biogenesis"/>
</dbReference>
<evidence type="ECO:0000313" key="6">
    <source>
        <dbReference type="Proteomes" id="UP001162162"/>
    </source>
</evidence>
<feature type="repeat" description="WD" evidence="3">
    <location>
        <begin position="259"/>
        <end position="300"/>
    </location>
</feature>
<dbReference type="AlphaFoldDB" id="A0AAV8Y7D8"/>
<gene>
    <name evidence="5" type="ORF">NQ318_002571</name>
</gene>
<feature type="region of interest" description="Disordered" evidence="4">
    <location>
        <begin position="1"/>
        <end position="21"/>
    </location>
</feature>
<evidence type="ECO:0000256" key="1">
    <source>
        <dbReference type="ARBA" id="ARBA00022574"/>
    </source>
</evidence>
<dbReference type="EMBL" id="JAPWTK010000177">
    <property type="protein sequence ID" value="KAJ8946741.1"/>
    <property type="molecule type" value="Genomic_DNA"/>
</dbReference>
<dbReference type="SUPFAM" id="SSF50978">
    <property type="entry name" value="WD40 repeat-like"/>
    <property type="match status" value="1"/>
</dbReference>
<dbReference type="InterPro" id="IPR015943">
    <property type="entry name" value="WD40/YVTN_repeat-like_dom_sf"/>
</dbReference>
<name>A0AAV8Y7D8_9CUCU</name>
<sequence>MDTDQQQDENGGETTQLSLRDEVKRLPSVKLTSKPKSLDLVLGNGGELRIAINLSNNTLELYSVQSSSKDAEPKCLRSITNQGHHSEVRAVSFSSDNLAVVSGSGESIKLWNRPSQVCLRTVATEYVLSTVFVPGDRHILAGLKNGKLLIIDIASADILEEIPAHTNELWSICLQHDLRGCVTGGGDKTVKFWQFELVTDEKGESRAKVLSLLHTRTLKLEDTVLCVRVSANGQFVAAALLDTTVKIFFVDTFKFFLSLYGHKLPVLCMDISSDSTLIVTGSADRNIKIWGMDFGDCHKSIFAHDDSVTGVQFVPRTHYFFSCGKDGKVKEWDADTYVKIITLQSHAGEAWSLAVSPNGQYVVSCGSDRVLRLYEKSDQPLVLQDEEEEEREQQEALATGEQTVIPGQPGLNLPSKKTVGSEKAAESILECLEICEKYREQLMEHQALQAASTQTLPDTPPSATDDGLECVDP</sequence>
<dbReference type="InterPro" id="IPR036322">
    <property type="entry name" value="WD40_repeat_dom_sf"/>
</dbReference>
<dbReference type="PROSITE" id="PS50082">
    <property type="entry name" value="WD_REPEATS_2"/>
    <property type="match status" value="5"/>
</dbReference>
<dbReference type="InterPro" id="IPR001680">
    <property type="entry name" value="WD40_rpt"/>
</dbReference>
<dbReference type="Pfam" id="PF25172">
    <property type="entry name" value="Beta-prop_WDR3_2nd"/>
    <property type="match status" value="1"/>
</dbReference>
<dbReference type="Proteomes" id="UP001162162">
    <property type="component" value="Unassembled WGS sequence"/>
</dbReference>
<dbReference type="GO" id="GO:0030490">
    <property type="term" value="P:maturation of SSU-rRNA"/>
    <property type="evidence" value="ECO:0007669"/>
    <property type="project" value="TreeGrafter"/>
</dbReference>
<dbReference type="Gene3D" id="2.130.10.10">
    <property type="entry name" value="YVTN repeat-like/Quinoprotein amine dehydrogenase"/>
    <property type="match status" value="3"/>
</dbReference>
<protein>
    <recommendedName>
        <fullName evidence="7">WD repeat-containing protein 3</fullName>
    </recommendedName>
</protein>
<evidence type="ECO:0000256" key="4">
    <source>
        <dbReference type="SAM" id="MobiDB-lite"/>
    </source>
</evidence>
<feature type="repeat" description="WD" evidence="3">
    <location>
        <begin position="301"/>
        <end position="342"/>
    </location>
</feature>
<dbReference type="FunFam" id="2.130.10.10:FF:000755">
    <property type="entry name" value="WD repeat-containing protein 3"/>
    <property type="match status" value="1"/>
</dbReference>
<feature type="compositionally biased region" description="Acidic residues" evidence="4">
    <location>
        <begin position="1"/>
        <end position="11"/>
    </location>
</feature>
<dbReference type="PROSITE" id="PS50294">
    <property type="entry name" value="WD_REPEATS_REGION"/>
    <property type="match status" value="3"/>
</dbReference>
<organism evidence="5 6">
    <name type="scientific">Aromia moschata</name>
    <dbReference type="NCBI Taxonomy" id="1265417"/>
    <lineage>
        <taxon>Eukaryota</taxon>
        <taxon>Metazoa</taxon>
        <taxon>Ecdysozoa</taxon>
        <taxon>Arthropoda</taxon>
        <taxon>Hexapoda</taxon>
        <taxon>Insecta</taxon>
        <taxon>Pterygota</taxon>
        <taxon>Neoptera</taxon>
        <taxon>Endopterygota</taxon>
        <taxon>Coleoptera</taxon>
        <taxon>Polyphaga</taxon>
        <taxon>Cucujiformia</taxon>
        <taxon>Chrysomeloidea</taxon>
        <taxon>Cerambycidae</taxon>
        <taxon>Cerambycinae</taxon>
        <taxon>Callichromatini</taxon>
        <taxon>Aromia</taxon>
    </lineage>
</organism>